<dbReference type="SUPFAM" id="SSF53383">
    <property type="entry name" value="PLP-dependent transferases"/>
    <property type="match status" value="1"/>
</dbReference>
<feature type="non-terminal residue" evidence="1">
    <location>
        <position position="113"/>
    </location>
</feature>
<gene>
    <name evidence="1" type="ORF">G3M58_41725</name>
</gene>
<dbReference type="InterPro" id="IPR000653">
    <property type="entry name" value="DegT/StrS_aminotransferase"/>
</dbReference>
<dbReference type="EMBL" id="JAAGMN010004351">
    <property type="protein sequence ID" value="NEE12963.1"/>
    <property type="molecule type" value="Genomic_DNA"/>
</dbReference>
<dbReference type="Gene3D" id="3.90.1150.10">
    <property type="entry name" value="Aspartate Aminotransferase, domain 1"/>
    <property type="match status" value="1"/>
</dbReference>
<dbReference type="AlphaFoldDB" id="A0A6G3X5M0"/>
<evidence type="ECO:0000313" key="1">
    <source>
        <dbReference type="EMBL" id="NEE12963.1"/>
    </source>
</evidence>
<dbReference type="InterPro" id="IPR015424">
    <property type="entry name" value="PyrdxlP-dep_Trfase"/>
</dbReference>
<dbReference type="InterPro" id="IPR015421">
    <property type="entry name" value="PyrdxlP-dep_Trfase_major"/>
</dbReference>
<protein>
    <submittedName>
        <fullName evidence="1">Lipopolysaccharide biosynthesis protein RfbH</fullName>
    </submittedName>
</protein>
<name>A0A6G3X5M0_9ACTN</name>
<dbReference type="Gene3D" id="3.40.640.10">
    <property type="entry name" value="Type I PLP-dependent aspartate aminotransferase-like (Major domain)"/>
    <property type="match status" value="1"/>
</dbReference>
<comment type="caution">
    <text evidence="1">The sequence shown here is derived from an EMBL/GenBank/DDBJ whole genome shotgun (WGS) entry which is preliminary data.</text>
</comment>
<organism evidence="1">
    <name type="scientific">Streptomyces sp. SID7499</name>
    <dbReference type="NCBI Taxonomy" id="2706086"/>
    <lineage>
        <taxon>Bacteria</taxon>
        <taxon>Bacillati</taxon>
        <taxon>Actinomycetota</taxon>
        <taxon>Actinomycetes</taxon>
        <taxon>Kitasatosporales</taxon>
        <taxon>Streptomycetaceae</taxon>
        <taxon>Streptomyces</taxon>
    </lineage>
</organism>
<dbReference type="Pfam" id="PF01041">
    <property type="entry name" value="DegT_DnrJ_EryC1"/>
    <property type="match status" value="1"/>
</dbReference>
<dbReference type="InterPro" id="IPR015422">
    <property type="entry name" value="PyrdxlP-dep_Trfase_small"/>
</dbReference>
<reference evidence="1" key="1">
    <citation type="submission" date="2020-01" db="EMBL/GenBank/DDBJ databases">
        <title>Insect and environment-associated Actinomycetes.</title>
        <authorList>
            <person name="Currrie C."/>
            <person name="Chevrette M."/>
            <person name="Carlson C."/>
            <person name="Stubbendieck R."/>
            <person name="Wendt-Pienkowski E."/>
        </authorList>
    </citation>
    <scope>NUCLEOTIDE SEQUENCE</scope>
    <source>
        <strain evidence="1">SID7499</strain>
    </source>
</reference>
<accession>A0A6G3X5M0</accession>
<proteinExistence type="predicted"/>
<sequence>WCEPGESGKCLKRFEYQMGTLPAGYDHKYIFSHVGYNLKATDLQAALGLSQLAKLDEFCAARRRNWRRLRDGLADVPHLVLPEATPRSDPSWFGFVLTIDPEAPFSRAEAVDF</sequence>
<feature type="non-terminal residue" evidence="1">
    <location>
        <position position="1"/>
    </location>
</feature>